<dbReference type="Proteomes" id="UP001162156">
    <property type="component" value="Unassembled WGS sequence"/>
</dbReference>
<sequence length="284" mass="31769">MSEGTAKQGVVLGFAETTSNIRDIGEGEIATESQVTEIVQGTVTSDVEDGELEETYSPLAVTNHQPDTQSVASTPSHTQSTTSSTRKLTTSRHRQQKENKEYPSSVDAMVNYFENKRGRYDKTVIDVTFSGYAQIVKSFSHKRQVITKMKIVQIIAEQELEHIEEMESLSRPRSNASDFSSSSLTSLPASSPAQPEYIPIASQSKYRSSLQPYINASQQQNLSSSMQTYIQLDVQPHPQLSEQSRTFSDQNVTQPKEIYTQFQQRHSSRNSSVASYILHFNPSE</sequence>
<gene>
    <name evidence="2" type="ORF">NQ314_013272</name>
</gene>
<keyword evidence="3" id="KW-1185">Reference proteome</keyword>
<evidence type="ECO:0000256" key="1">
    <source>
        <dbReference type="SAM" id="MobiDB-lite"/>
    </source>
</evidence>
<feature type="compositionally biased region" description="Low complexity" evidence="1">
    <location>
        <begin position="73"/>
        <end position="88"/>
    </location>
</feature>
<evidence type="ECO:0000313" key="3">
    <source>
        <dbReference type="Proteomes" id="UP001162156"/>
    </source>
</evidence>
<reference evidence="2" key="1">
    <citation type="journal article" date="2023" name="Insect Mol. Biol.">
        <title>Genome sequencing provides insights into the evolution of gene families encoding plant cell wall-degrading enzymes in longhorned beetles.</title>
        <authorList>
            <person name="Shin N.R."/>
            <person name="Okamura Y."/>
            <person name="Kirsch R."/>
            <person name="Pauchet Y."/>
        </authorList>
    </citation>
    <scope>NUCLEOTIDE SEQUENCE</scope>
    <source>
        <strain evidence="2">RBIC_L_NR</strain>
    </source>
</reference>
<organism evidence="2 3">
    <name type="scientific">Rhamnusium bicolor</name>
    <dbReference type="NCBI Taxonomy" id="1586634"/>
    <lineage>
        <taxon>Eukaryota</taxon>
        <taxon>Metazoa</taxon>
        <taxon>Ecdysozoa</taxon>
        <taxon>Arthropoda</taxon>
        <taxon>Hexapoda</taxon>
        <taxon>Insecta</taxon>
        <taxon>Pterygota</taxon>
        <taxon>Neoptera</taxon>
        <taxon>Endopterygota</taxon>
        <taxon>Coleoptera</taxon>
        <taxon>Polyphaga</taxon>
        <taxon>Cucujiformia</taxon>
        <taxon>Chrysomeloidea</taxon>
        <taxon>Cerambycidae</taxon>
        <taxon>Lepturinae</taxon>
        <taxon>Rhagiini</taxon>
        <taxon>Rhamnusium</taxon>
    </lineage>
</organism>
<proteinExistence type="predicted"/>
<feature type="compositionally biased region" description="Low complexity" evidence="1">
    <location>
        <begin position="171"/>
        <end position="193"/>
    </location>
</feature>
<comment type="caution">
    <text evidence="2">The sequence shown here is derived from an EMBL/GenBank/DDBJ whole genome shotgun (WGS) entry which is preliminary data.</text>
</comment>
<dbReference type="EMBL" id="JANEYF010003709">
    <property type="protein sequence ID" value="KAJ8934573.1"/>
    <property type="molecule type" value="Genomic_DNA"/>
</dbReference>
<accession>A0AAV8X6I2</accession>
<name>A0AAV8X6I2_9CUCU</name>
<protein>
    <submittedName>
        <fullName evidence="2">Uncharacterized protein</fullName>
    </submittedName>
</protein>
<feature type="compositionally biased region" description="Polar residues" evidence="1">
    <location>
        <begin position="61"/>
        <end position="72"/>
    </location>
</feature>
<feature type="region of interest" description="Disordered" evidence="1">
    <location>
        <begin position="166"/>
        <end position="195"/>
    </location>
</feature>
<feature type="region of interest" description="Disordered" evidence="1">
    <location>
        <begin position="61"/>
        <end position="103"/>
    </location>
</feature>
<dbReference type="AlphaFoldDB" id="A0AAV8X6I2"/>
<evidence type="ECO:0000313" key="2">
    <source>
        <dbReference type="EMBL" id="KAJ8934573.1"/>
    </source>
</evidence>